<dbReference type="InterPro" id="IPR051046">
    <property type="entry name" value="MurCDEF_CellWall_CoF430Synth"/>
</dbReference>
<keyword evidence="4" id="KW-0812">Transmembrane</keyword>
<evidence type="ECO:0000256" key="4">
    <source>
        <dbReference type="SAM" id="Phobius"/>
    </source>
</evidence>
<dbReference type="InterPro" id="IPR036565">
    <property type="entry name" value="Mur-like_cat_sf"/>
</dbReference>
<dbReference type="EMBL" id="MFZO01000011">
    <property type="protein sequence ID" value="OGK25380.1"/>
    <property type="molecule type" value="Genomic_DNA"/>
</dbReference>
<accession>A0A1F7H1Q6</accession>
<evidence type="ECO:0000259" key="5">
    <source>
        <dbReference type="Pfam" id="PF08245"/>
    </source>
</evidence>
<dbReference type="Pfam" id="PF08245">
    <property type="entry name" value="Mur_ligase_M"/>
    <property type="match status" value="1"/>
</dbReference>
<feature type="transmembrane region" description="Helical" evidence="4">
    <location>
        <begin position="6"/>
        <end position="22"/>
    </location>
</feature>
<dbReference type="AlphaFoldDB" id="A0A1F7H1Q6"/>
<dbReference type="SUPFAM" id="SSF53244">
    <property type="entry name" value="MurD-like peptide ligases, peptide-binding domain"/>
    <property type="match status" value="1"/>
</dbReference>
<comment type="caution">
    <text evidence="6">The sequence shown here is derived from an EMBL/GenBank/DDBJ whole genome shotgun (WGS) entry which is preliminary data.</text>
</comment>
<name>A0A1F7H1Q6_9BACT</name>
<dbReference type="PANTHER" id="PTHR43024">
    <property type="entry name" value="UDP-N-ACETYLMURAMOYL-TRIPEPTIDE--D-ALANYL-D-ALANINE LIGASE"/>
    <property type="match status" value="1"/>
</dbReference>
<evidence type="ECO:0000313" key="7">
    <source>
        <dbReference type="Proteomes" id="UP000177913"/>
    </source>
</evidence>
<evidence type="ECO:0000256" key="3">
    <source>
        <dbReference type="ARBA" id="ARBA00022840"/>
    </source>
</evidence>
<gene>
    <name evidence="6" type="ORF">A3C25_04605</name>
</gene>
<keyword evidence="4" id="KW-0472">Membrane</keyword>
<proteinExistence type="predicted"/>
<dbReference type="InterPro" id="IPR036615">
    <property type="entry name" value="Mur_ligase_C_dom_sf"/>
</dbReference>
<feature type="transmembrane region" description="Helical" evidence="4">
    <location>
        <begin position="83"/>
        <end position="106"/>
    </location>
</feature>
<dbReference type="InterPro" id="IPR013221">
    <property type="entry name" value="Mur_ligase_cen"/>
</dbReference>
<organism evidence="6 7">
    <name type="scientific">Candidatus Roizmanbacteria bacterium RIFCSPHIGHO2_02_FULL_38_11</name>
    <dbReference type="NCBI Taxonomy" id="1802039"/>
    <lineage>
        <taxon>Bacteria</taxon>
        <taxon>Candidatus Roizmaniibacteriota</taxon>
    </lineage>
</organism>
<evidence type="ECO:0000313" key="6">
    <source>
        <dbReference type="EMBL" id="OGK25380.1"/>
    </source>
</evidence>
<dbReference type="SUPFAM" id="SSF53623">
    <property type="entry name" value="MurD-like peptide ligases, catalytic domain"/>
    <property type="match status" value="1"/>
</dbReference>
<dbReference type="PANTHER" id="PTHR43024:SF1">
    <property type="entry name" value="UDP-N-ACETYLMURAMOYL-TRIPEPTIDE--D-ALANYL-D-ALANINE LIGASE"/>
    <property type="match status" value="1"/>
</dbReference>
<dbReference type="GO" id="GO:0016881">
    <property type="term" value="F:acid-amino acid ligase activity"/>
    <property type="evidence" value="ECO:0007669"/>
    <property type="project" value="InterPro"/>
</dbReference>
<evidence type="ECO:0000256" key="2">
    <source>
        <dbReference type="ARBA" id="ARBA00022741"/>
    </source>
</evidence>
<keyword evidence="3" id="KW-0067">ATP-binding</keyword>
<dbReference type="GO" id="GO:0005524">
    <property type="term" value="F:ATP binding"/>
    <property type="evidence" value="ECO:0007669"/>
    <property type="project" value="UniProtKB-KW"/>
</dbReference>
<sequence>MILLISGLILYLLKSLDLLYLFQIKEYRLDRILSFLKEENVFKILYLRAIRMPAISLRNLLIGQAMLFSTVPLYLILKTSNLALLSAFLLLTPIVALLTMLLGLLLSEIPVQIYRKLIIFIAALKVKNSNAVFIGITGSYGKTSTKEFLFQILSHKYKVGKTEKNYNSEIGVALSILKNLKSDTEYFIAELGAYKKGEIKTICGIIHPKYGILTAIGNQHLNLFGSKKNLIEAKSELLEVLPPDGVAFINKNIREWKYFSNKTKAEKEYFSIDEIPPDIKTNLPGRHNLQNLLPCIALASHLGLDRSVILETIMNLKPIQDRLTQKKGPNESMVLDDSYSSNVEGFIAAINAAGQINSTHKLIISRGLIELGEEKKTSYQKIVDEINKSNLTLLTTDALFKKLDTRNKVVAFQNEGKLLNYVKEKSDKNTLIVIEGRFEPKILKSLISNFDV</sequence>
<dbReference type="Gene3D" id="3.90.190.20">
    <property type="entry name" value="Mur ligase, C-terminal domain"/>
    <property type="match status" value="1"/>
</dbReference>
<keyword evidence="1" id="KW-0436">Ligase</keyword>
<feature type="transmembrane region" description="Helical" evidence="4">
    <location>
        <begin position="57"/>
        <end position="77"/>
    </location>
</feature>
<protein>
    <recommendedName>
        <fullName evidence="5">Mur ligase central domain-containing protein</fullName>
    </recommendedName>
</protein>
<feature type="domain" description="Mur ligase central" evidence="5">
    <location>
        <begin position="136"/>
        <end position="273"/>
    </location>
</feature>
<keyword evidence="4" id="KW-1133">Transmembrane helix</keyword>
<keyword evidence="2" id="KW-0547">Nucleotide-binding</keyword>
<dbReference type="Gene3D" id="3.40.1190.10">
    <property type="entry name" value="Mur-like, catalytic domain"/>
    <property type="match status" value="1"/>
</dbReference>
<dbReference type="Proteomes" id="UP000177913">
    <property type="component" value="Unassembled WGS sequence"/>
</dbReference>
<reference evidence="6 7" key="1">
    <citation type="journal article" date="2016" name="Nat. Commun.">
        <title>Thousands of microbial genomes shed light on interconnected biogeochemical processes in an aquifer system.</title>
        <authorList>
            <person name="Anantharaman K."/>
            <person name="Brown C.T."/>
            <person name="Hug L.A."/>
            <person name="Sharon I."/>
            <person name="Castelle C.J."/>
            <person name="Probst A.J."/>
            <person name="Thomas B.C."/>
            <person name="Singh A."/>
            <person name="Wilkins M.J."/>
            <person name="Karaoz U."/>
            <person name="Brodie E.L."/>
            <person name="Williams K.H."/>
            <person name="Hubbard S.S."/>
            <person name="Banfield J.F."/>
        </authorList>
    </citation>
    <scope>NUCLEOTIDE SEQUENCE [LARGE SCALE GENOMIC DNA]</scope>
</reference>
<evidence type="ECO:0000256" key="1">
    <source>
        <dbReference type="ARBA" id="ARBA00022598"/>
    </source>
</evidence>